<dbReference type="InterPro" id="IPR019606">
    <property type="entry name" value="GerMN"/>
</dbReference>
<keyword evidence="2" id="KW-0472">Membrane</keyword>
<dbReference type="Proteomes" id="UP000540656">
    <property type="component" value="Unassembled WGS sequence"/>
</dbReference>
<evidence type="ECO:0000256" key="1">
    <source>
        <dbReference type="SAM" id="MobiDB-lite"/>
    </source>
</evidence>
<evidence type="ECO:0000259" key="4">
    <source>
        <dbReference type="Pfam" id="PF10648"/>
    </source>
</evidence>
<evidence type="ECO:0000259" key="3">
    <source>
        <dbReference type="Pfam" id="PF10646"/>
    </source>
</evidence>
<dbReference type="Pfam" id="PF10646">
    <property type="entry name" value="Germane"/>
    <property type="match status" value="1"/>
</dbReference>
<accession>A0A7Y9S601</accession>
<feature type="region of interest" description="Disordered" evidence="1">
    <location>
        <begin position="350"/>
        <end position="377"/>
    </location>
</feature>
<evidence type="ECO:0000313" key="6">
    <source>
        <dbReference type="Proteomes" id="UP000540656"/>
    </source>
</evidence>
<keyword evidence="2" id="KW-1133">Transmembrane helix</keyword>
<evidence type="ECO:0008006" key="7">
    <source>
        <dbReference type="Google" id="ProtNLM"/>
    </source>
</evidence>
<dbReference type="RefSeq" id="WP_179503574.1">
    <property type="nucleotide sequence ID" value="NZ_JACCAA010000001.1"/>
</dbReference>
<reference evidence="5 6" key="1">
    <citation type="submission" date="2020-07" db="EMBL/GenBank/DDBJ databases">
        <title>Sequencing the genomes of 1000 actinobacteria strains.</title>
        <authorList>
            <person name="Klenk H.-P."/>
        </authorList>
    </citation>
    <scope>NUCLEOTIDE SEQUENCE [LARGE SCALE GENOMIC DNA]</scope>
    <source>
        <strain evidence="5 6">DSM 23819</strain>
    </source>
</reference>
<proteinExistence type="predicted"/>
<feature type="domain" description="GerMN" evidence="3">
    <location>
        <begin position="130"/>
        <end position="253"/>
    </location>
</feature>
<keyword evidence="2" id="KW-0812">Transmembrane</keyword>
<comment type="caution">
    <text evidence="5">The sequence shown here is derived from an EMBL/GenBank/DDBJ whole genome shotgun (WGS) entry which is preliminary data.</text>
</comment>
<protein>
    <recommendedName>
        <fullName evidence="7">GerMN domain-containing protein</fullName>
    </recommendedName>
</protein>
<dbReference type="AlphaFoldDB" id="A0A7Y9S601"/>
<feature type="region of interest" description="Disordered" evidence="1">
    <location>
        <begin position="80"/>
        <end position="126"/>
    </location>
</feature>
<name>A0A7Y9S601_9ACTN</name>
<feature type="transmembrane region" description="Helical" evidence="2">
    <location>
        <begin position="54"/>
        <end position="76"/>
    </location>
</feature>
<evidence type="ECO:0000256" key="2">
    <source>
        <dbReference type="SAM" id="Phobius"/>
    </source>
</evidence>
<dbReference type="Pfam" id="PF10648">
    <property type="entry name" value="Gmad2"/>
    <property type="match status" value="1"/>
</dbReference>
<organism evidence="5 6">
    <name type="scientific">Nocardioides daedukensis</name>
    <dbReference type="NCBI Taxonomy" id="634462"/>
    <lineage>
        <taxon>Bacteria</taxon>
        <taxon>Bacillati</taxon>
        <taxon>Actinomycetota</taxon>
        <taxon>Actinomycetes</taxon>
        <taxon>Propionibacteriales</taxon>
        <taxon>Nocardioidaceae</taxon>
        <taxon>Nocardioides</taxon>
    </lineage>
</organism>
<gene>
    <name evidence="5" type="ORF">BJ980_003591</name>
</gene>
<evidence type="ECO:0000313" key="5">
    <source>
        <dbReference type="EMBL" id="NYG60668.1"/>
    </source>
</evidence>
<sequence>MSSHKTPDGGQGPLRHEQIRSLMADAVSDVEPDDRLDAIRNATKVTSLSSRRPWLYGVAGAVVATAATITAVAVLGNPAAKDASGPDPANSPTVQATDGSSTGPSPSTPSPSDPTPDGTDTGAPVTSAIPVYYVGDTARGPRLFREFHKINSTSATTKLRGSLQEAVAGQPMDPDYDQPWPSGTGVDEVEAGDISEEVITVRLRSGETSLSERPSGLDPEDAEMAVQSLVYTAQAAVGAGRHPVRVLIDGEPADMVLGVPAPGPLTNAPVLDTLSLMNITAPREGITVDDVFTATGVNNGFEAWVGWQVVDSDGKVVADGFGTADGWAQEKLFAWKVEVDVSSLAPGTYTFRAHNDDPTGGTEGSGPDEDTRTIKVE</sequence>
<dbReference type="InterPro" id="IPR018911">
    <property type="entry name" value="Gmad2_Ig-like_dom"/>
</dbReference>
<keyword evidence="6" id="KW-1185">Reference proteome</keyword>
<feature type="domain" description="Bacterial spore germination immunoglobulin-like" evidence="4">
    <location>
        <begin position="278"/>
        <end position="361"/>
    </location>
</feature>
<dbReference type="EMBL" id="JACCAA010000001">
    <property type="protein sequence ID" value="NYG60668.1"/>
    <property type="molecule type" value="Genomic_DNA"/>
</dbReference>